<evidence type="ECO:0000256" key="6">
    <source>
        <dbReference type="SAM" id="Phobius"/>
    </source>
</evidence>
<name>A0A177KKM6_9BACI</name>
<evidence type="ECO:0000256" key="5">
    <source>
        <dbReference type="ARBA" id="ARBA00023600"/>
    </source>
</evidence>
<keyword evidence="2 6" id="KW-0812">Transmembrane</keyword>
<dbReference type="InterPro" id="IPR006480">
    <property type="entry name" value="Phage_holin_4_1"/>
</dbReference>
<comment type="caution">
    <text evidence="7">The sequence shown here is derived from an EMBL/GenBank/DDBJ whole genome shotgun (WGS) entry which is preliminary data.</text>
</comment>
<feature type="transmembrane region" description="Helical" evidence="6">
    <location>
        <begin position="30"/>
        <end position="50"/>
    </location>
</feature>
<dbReference type="RefSeq" id="WP_063975413.1">
    <property type="nucleotide sequence ID" value="NZ_LQWZ01000035.1"/>
</dbReference>
<protein>
    <submittedName>
        <fullName evidence="7">Holin</fullName>
    </submittedName>
</protein>
<feature type="transmembrane region" description="Helical" evidence="6">
    <location>
        <begin position="7"/>
        <end position="24"/>
    </location>
</feature>
<feature type="transmembrane region" description="Helical" evidence="6">
    <location>
        <begin position="71"/>
        <end position="90"/>
    </location>
</feature>
<evidence type="ECO:0000256" key="2">
    <source>
        <dbReference type="ARBA" id="ARBA00022692"/>
    </source>
</evidence>
<sequence length="158" mass="17210">MQHNTDTLYTSVLGGSISAVAYFVGGVDHLVKALVIMMIIDYMTGLMIAWSNKTVSSEIGFRGLMKKTSMIFAVVVAVQLDNISGTGGQFMRNTMIMFLIGMEGISFIENLGHLGVKVPKQISSVFAQLKEETETKAVPVLEGTTKAEIKQKEDGEEK</sequence>
<dbReference type="NCBIfam" id="TIGR01593">
    <property type="entry name" value="holin_tox_secr"/>
    <property type="match status" value="1"/>
</dbReference>
<evidence type="ECO:0000313" key="7">
    <source>
        <dbReference type="EMBL" id="OAH53913.1"/>
    </source>
</evidence>
<dbReference type="Proteomes" id="UP000077271">
    <property type="component" value="Unassembled WGS sequence"/>
</dbReference>
<proteinExistence type="inferred from homology"/>
<keyword evidence="4 6" id="KW-0472">Membrane</keyword>
<gene>
    <name evidence="7" type="ORF">AWH48_11635</name>
</gene>
<reference evidence="7 8" key="1">
    <citation type="submission" date="2016-01" db="EMBL/GenBank/DDBJ databases">
        <title>Investigation of taxonomic status of Bacillus aminovorans.</title>
        <authorList>
            <person name="Verma A."/>
            <person name="Pal Y."/>
            <person name="Krishnamurthi S."/>
        </authorList>
    </citation>
    <scope>NUCLEOTIDE SEQUENCE [LARGE SCALE GENOMIC DNA]</scope>
    <source>
        <strain evidence="7 8">DSM 4337</strain>
    </source>
</reference>
<evidence type="ECO:0000256" key="4">
    <source>
        <dbReference type="ARBA" id="ARBA00023136"/>
    </source>
</evidence>
<organism evidence="7 8">
    <name type="scientific">Domibacillus aminovorans</name>
    <dbReference type="NCBI Taxonomy" id="29332"/>
    <lineage>
        <taxon>Bacteria</taxon>
        <taxon>Bacillati</taxon>
        <taxon>Bacillota</taxon>
        <taxon>Bacilli</taxon>
        <taxon>Bacillales</taxon>
        <taxon>Bacillaceae</taxon>
        <taxon>Domibacillus</taxon>
    </lineage>
</organism>
<dbReference type="AlphaFoldDB" id="A0A177KKM6"/>
<evidence type="ECO:0000256" key="3">
    <source>
        <dbReference type="ARBA" id="ARBA00022989"/>
    </source>
</evidence>
<evidence type="ECO:0000256" key="1">
    <source>
        <dbReference type="ARBA" id="ARBA00004141"/>
    </source>
</evidence>
<evidence type="ECO:0000313" key="8">
    <source>
        <dbReference type="Proteomes" id="UP000077271"/>
    </source>
</evidence>
<dbReference type="OrthoDB" id="88184at2"/>
<comment type="similarity">
    <text evidence="5">Belongs to the bacteriophage holin family. Cp-1 holin subfamily.</text>
</comment>
<keyword evidence="3 6" id="KW-1133">Transmembrane helix</keyword>
<dbReference type="EMBL" id="LQWZ01000035">
    <property type="protein sequence ID" value="OAH53913.1"/>
    <property type="molecule type" value="Genomic_DNA"/>
</dbReference>
<dbReference type="Pfam" id="PF05105">
    <property type="entry name" value="Phage_holin_4_1"/>
    <property type="match status" value="1"/>
</dbReference>
<dbReference type="GO" id="GO:0016020">
    <property type="term" value="C:membrane"/>
    <property type="evidence" value="ECO:0007669"/>
    <property type="project" value="UniProtKB-SubCell"/>
</dbReference>
<comment type="subcellular location">
    <subcellularLocation>
        <location evidence="1">Membrane</location>
        <topology evidence="1">Multi-pass membrane protein</topology>
    </subcellularLocation>
</comment>
<accession>A0A177KKM6</accession>